<evidence type="ECO:0000313" key="2">
    <source>
        <dbReference type="Proteomes" id="UP000044071"/>
    </source>
</evidence>
<dbReference type="Proteomes" id="UP000044071">
    <property type="component" value="Unassembled WGS sequence"/>
</dbReference>
<gene>
    <name evidence="1" type="ORF">BN59_03747</name>
</gene>
<protein>
    <submittedName>
        <fullName evidence="1">Uncharacterized protein</fullName>
    </submittedName>
</protein>
<accession>A0A078L5V1</accession>
<evidence type="ECO:0000313" key="1">
    <source>
        <dbReference type="EMBL" id="CDZ79429.1"/>
    </source>
</evidence>
<dbReference type="EMBL" id="CCSB01000005">
    <property type="protein sequence ID" value="CDZ79429.1"/>
    <property type="molecule type" value="Genomic_DNA"/>
</dbReference>
<reference evidence="1 2" key="1">
    <citation type="submission" date="2014-06" db="EMBL/GenBank/DDBJ databases">
        <authorList>
            <person name="Urmite Genomes Urmite Genomes"/>
        </authorList>
    </citation>
    <scope>NUCLEOTIDE SEQUENCE [LARGE SCALE GENOMIC DNA]</scope>
</reference>
<dbReference type="AlphaFoldDB" id="A0A078L5V1"/>
<proteinExistence type="predicted"/>
<sequence length="85" mass="9743">MLTILNFNKSHNKGTIRIGDVELINRDLAYYIVYKLYNRVVLNHTRLPQPQYQFQSSHLGDASGQGCELPPARSTFFALRSSFPN</sequence>
<name>A0A078L5V1_9GAMM</name>
<keyword evidence="2" id="KW-1185">Reference proteome</keyword>
<organism evidence="1 2">
    <name type="scientific">Legionella massiliensis</name>
    <dbReference type="NCBI Taxonomy" id="1034943"/>
    <lineage>
        <taxon>Bacteria</taxon>
        <taxon>Pseudomonadati</taxon>
        <taxon>Pseudomonadota</taxon>
        <taxon>Gammaproteobacteria</taxon>
        <taxon>Legionellales</taxon>
        <taxon>Legionellaceae</taxon>
        <taxon>Legionella</taxon>
    </lineage>
</organism>